<feature type="compositionally biased region" description="Basic and acidic residues" evidence="6">
    <location>
        <begin position="185"/>
        <end position="210"/>
    </location>
</feature>
<dbReference type="AlphaFoldDB" id="A0A371EC19"/>
<dbReference type="InterPro" id="IPR001739">
    <property type="entry name" value="Methyl_CpG_DNA-bd"/>
</dbReference>
<dbReference type="SUPFAM" id="SSF54171">
    <property type="entry name" value="DNA-binding domain"/>
    <property type="match status" value="1"/>
</dbReference>
<feature type="compositionally biased region" description="Basic and acidic residues" evidence="6">
    <location>
        <begin position="125"/>
        <end position="137"/>
    </location>
</feature>
<reference evidence="8" key="1">
    <citation type="submission" date="2018-05" db="EMBL/GenBank/DDBJ databases">
        <title>Draft genome of Mucuna pruriens seed.</title>
        <authorList>
            <person name="Nnadi N.E."/>
            <person name="Vos R."/>
            <person name="Hasami M.H."/>
            <person name="Devisetty U.K."/>
            <person name="Aguiy J.C."/>
        </authorList>
    </citation>
    <scope>NUCLEOTIDE SEQUENCE [LARGE SCALE GENOMIC DNA]</scope>
    <source>
        <strain evidence="8">JCA_2017</strain>
    </source>
</reference>
<dbReference type="OrthoDB" id="1435582at2759"/>
<dbReference type="InterPro" id="IPR039622">
    <property type="entry name" value="MBD10/11"/>
</dbReference>
<keyword evidence="5" id="KW-0539">Nucleus</keyword>
<feature type="domain" description="MBD" evidence="7">
    <location>
        <begin position="55"/>
        <end position="125"/>
    </location>
</feature>
<evidence type="ECO:0000256" key="4">
    <source>
        <dbReference type="ARBA" id="ARBA00023163"/>
    </source>
</evidence>
<keyword evidence="4" id="KW-0804">Transcription</keyword>
<dbReference type="GO" id="GO:0003677">
    <property type="term" value="F:DNA binding"/>
    <property type="evidence" value="ECO:0007669"/>
    <property type="project" value="UniProtKB-KW"/>
</dbReference>
<evidence type="ECO:0000256" key="1">
    <source>
        <dbReference type="ARBA" id="ARBA00004123"/>
    </source>
</evidence>
<name>A0A371EC19_MUCPR</name>
<evidence type="ECO:0000256" key="3">
    <source>
        <dbReference type="ARBA" id="ARBA00023125"/>
    </source>
</evidence>
<dbReference type="EMBL" id="QJKJ01014845">
    <property type="protein sequence ID" value="RDX63534.1"/>
    <property type="molecule type" value="Genomic_DNA"/>
</dbReference>
<organism evidence="8 9">
    <name type="scientific">Mucuna pruriens</name>
    <name type="common">Velvet bean</name>
    <name type="synonym">Dolichos pruriens</name>
    <dbReference type="NCBI Taxonomy" id="157652"/>
    <lineage>
        <taxon>Eukaryota</taxon>
        <taxon>Viridiplantae</taxon>
        <taxon>Streptophyta</taxon>
        <taxon>Embryophyta</taxon>
        <taxon>Tracheophyta</taxon>
        <taxon>Spermatophyta</taxon>
        <taxon>Magnoliopsida</taxon>
        <taxon>eudicotyledons</taxon>
        <taxon>Gunneridae</taxon>
        <taxon>Pentapetalae</taxon>
        <taxon>rosids</taxon>
        <taxon>fabids</taxon>
        <taxon>Fabales</taxon>
        <taxon>Fabaceae</taxon>
        <taxon>Papilionoideae</taxon>
        <taxon>50 kb inversion clade</taxon>
        <taxon>NPAAA clade</taxon>
        <taxon>indigoferoid/millettioid clade</taxon>
        <taxon>Phaseoleae</taxon>
        <taxon>Mucuna</taxon>
    </lineage>
</organism>
<protein>
    <submittedName>
        <fullName evidence="8">Methyl-CpG-binding domain-containing protein 11</fullName>
    </submittedName>
</protein>
<feature type="non-terminal residue" evidence="8">
    <location>
        <position position="341"/>
    </location>
</feature>
<accession>A0A371EC19</accession>
<evidence type="ECO:0000256" key="6">
    <source>
        <dbReference type="SAM" id="MobiDB-lite"/>
    </source>
</evidence>
<dbReference type="PROSITE" id="PS50982">
    <property type="entry name" value="MBD"/>
    <property type="match status" value="1"/>
</dbReference>
<feature type="compositionally biased region" description="Basic and acidic residues" evidence="6">
    <location>
        <begin position="234"/>
        <end position="259"/>
    </location>
</feature>
<feature type="region of interest" description="Disordered" evidence="6">
    <location>
        <begin position="104"/>
        <end position="259"/>
    </location>
</feature>
<proteinExistence type="predicted"/>
<dbReference type="Pfam" id="PF01429">
    <property type="entry name" value="MBD"/>
    <property type="match status" value="1"/>
</dbReference>
<keyword evidence="2" id="KW-0805">Transcription regulation</keyword>
<evidence type="ECO:0000256" key="5">
    <source>
        <dbReference type="ARBA" id="ARBA00023242"/>
    </source>
</evidence>
<keyword evidence="3" id="KW-0238">DNA-binding</keyword>
<dbReference type="STRING" id="157652.A0A371EC19"/>
<dbReference type="GO" id="GO:0005634">
    <property type="term" value="C:nucleus"/>
    <property type="evidence" value="ECO:0007669"/>
    <property type="project" value="UniProtKB-SubCell"/>
</dbReference>
<dbReference type="Gene3D" id="3.30.890.10">
    <property type="entry name" value="Methyl-cpg-binding Protein 2, Chain A"/>
    <property type="match status" value="1"/>
</dbReference>
<gene>
    <name evidence="8" type="primary">MBD11</name>
    <name evidence="8" type="ORF">CR513_58025</name>
</gene>
<evidence type="ECO:0000313" key="8">
    <source>
        <dbReference type="EMBL" id="RDX63534.1"/>
    </source>
</evidence>
<dbReference type="PANTHER" id="PTHR33729:SF12">
    <property type="entry name" value="MBD DOMAIN-CONTAINING PROTEIN"/>
    <property type="match status" value="1"/>
</dbReference>
<evidence type="ECO:0000256" key="2">
    <source>
        <dbReference type="ARBA" id="ARBA00023015"/>
    </source>
</evidence>
<evidence type="ECO:0000259" key="7">
    <source>
        <dbReference type="PROSITE" id="PS50982"/>
    </source>
</evidence>
<comment type="caution">
    <text evidence="8">The sequence shown here is derived from an EMBL/GenBank/DDBJ whole genome shotgun (WGS) entry which is preliminary data.</text>
</comment>
<feature type="non-terminal residue" evidence="8">
    <location>
        <position position="1"/>
    </location>
</feature>
<dbReference type="PANTHER" id="PTHR33729">
    <property type="entry name" value="METHYL-CPG BINDING DOMAIN CONTAINING PROTEIN, EXPRESSED"/>
    <property type="match status" value="1"/>
</dbReference>
<dbReference type="InterPro" id="IPR016177">
    <property type="entry name" value="DNA-bd_dom_sf"/>
</dbReference>
<dbReference type="Proteomes" id="UP000257109">
    <property type="component" value="Unassembled WGS sequence"/>
</dbReference>
<evidence type="ECO:0000313" key="9">
    <source>
        <dbReference type="Proteomes" id="UP000257109"/>
    </source>
</evidence>
<comment type="subcellular location">
    <subcellularLocation>
        <location evidence="1">Nucleus</location>
    </subcellularLocation>
</comment>
<keyword evidence="9" id="KW-1185">Reference proteome</keyword>
<sequence>MFMGGQGKRFDWGVTKREAGEFSKARSRIEFGDICKVRERESEAEMETEPQSATKDELLSVELSAPPAWKKLFFPKKVGTPRKSEIVFIAPTGEEISSKKQLEQYLKAHPGNPAISEFDWGTGETPRRSARISEKVKSTPPAETEPPKKRSRKSSSGSKKDIKESEPAAEEEEPKADPEGTDNNNEIKTDTEEIKNSIEVVEKNATAEKAEGEEEALLTESGEKFAGEALNTKVTEKPQEEAPIVPEKENGTVESKQDIADTVIVEANGGGEKVNTNVEEKEIPVSDGKSTIQAEEQVNKMVDNGQVIWSCAQKEGLDLVLTRCVLCPALVNYKSSHVLGV</sequence>